<evidence type="ECO:0000259" key="9">
    <source>
        <dbReference type="Pfam" id="PF02254"/>
    </source>
</evidence>
<dbReference type="Pfam" id="PF00999">
    <property type="entry name" value="Na_H_Exchanger"/>
    <property type="match status" value="1"/>
</dbReference>
<feature type="transmembrane region" description="Helical" evidence="7">
    <location>
        <begin position="115"/>
        <end position="138"/>
    </location>
</feature>
<feature type="transmembrane region" description="Helical" evidence="7">
    <location>
        <begin position="6"/>
        <end position="25"/>
    </location>
</feature>
<feature type="transmembrane region" description="Helical" evidence="7">
    <location>
        <begin position="150"/>
        <end position="173"/>
    </location>
</feature>
<evidence type="ECO:0008006" key="12">
    <source>
        <dbReference type="Google" id="ProtNLM"/>
    </source>
</evidence>
<keyword evidence="5 7" id="KW-1133">Transmembrane helix</keyword>
<protein>
    <recommendedName>
        <fullName evidence="12">RCK N-terminal domain-containing protein</fullName>
    </recommendedName>
</protein>
<evidence type="ECO:0000256" key="7">
    <source>
        <dbReference type="SAM" id="Phobius"/>
    </source>
</evidence>
<name>A0A2M7V973_9BACT</name>
<keyword evidence="3" id="KW-0813">Transport</keyword>
<dbReference type="GO" id="GO:0015297">
    <property type="term" value="F:antiporter activity"/>
    <property type="evidence" value="ECO:0007669"/>
    <property type="project" value="InterPro"/>
</dbReference>
<feature type="domain" description="RCK N-terminal" evidence="9">
    <location>
        <begin position="410"/>
        <end position="524"/>
    </location>
</feature>
<feature type="transmembrane region" description="Helical" evidence="7">
    <location>
        <begin position="272"/>
        <end position="291"/>
    </location>
</feature>
<feature type="transmembrane region" description="Helical" evidence="7">
    <location>
        <begin position="297"/>
        <end position="314"/>
    </location>
</feature>
<dbReference type="PANTHER" id="PTHR42751:SF3">
    <property type="entry name" value="SODIUM_GLUTAMATE SYMPORTER"/>
    <property type="match status" value="1"/>
</dbReference>
<feature type="transmembrane region" description="Helical" evidence="7">
    <location>
        <begin position="179"/>
        <end position="205"/>
    </location>
</feature>
<dbReference type="AlphaFoldDB" id="A0A2M7V973"/>
<comment type="similarity">
    <text evidence="2">Belongs to the monovalent cation:proton antiporter 2 (CPA2) transporter (TC 2.A.37) family.</text>
</comment>
<feature type="transmembrane region" description="Helical" evidence="7">
    <location>
        <begin position="60"/>
        <end position="81"/>
    </location>
</feature>
<feature type="transmembrane region" description="Helical" evidence="7">
    <location>
        <begin position="32"/>
        <end position="48"/>
    </location>
</feature>
<keyword evidence="4 7" id="KW-0812">Transmembrane</keyword>
<dbReference type="EMBL" id="PFPK01000014">
    <property type="protein sequence ID" value="PIZ95359.1"/>
    <property type="molecule type" value="Genomic_DNA"/>
</dbReference>
<feature type="transmembrane region" description="Helical" evidence="7">
    <location>
        <begin position="88"/>
        <end position="109"/>
    </location>
</feature>
<evidence type="ECO:0000313" key="10">
    <source>
        <dbReference type="EMBL" id="PIZ95359.1"/>
    </source>
</evidence>
<dbReference type="InterPro" id="IPR036291">
    <property type="entry name" value="NAD(P)-bd_dom_sf"/>
</dbReference>
<dbReference type="GO" id="GO:0016020">
    <property type="term" value="C:membrane"/>
    <property type="evidence" value="ECO:0007669"/>
    <property type="project" value="UniProtKB-SubCell"/>
</dbReference>
<reference evidence="11" key="1">
    <citation type="submission" date="2017-09" db="EMBL/GenBank/DDBJ databases">
        <title>Depth-based differentiation of microbial function through sediment-hosted aquifers and enrichment of novel symbionts in the deep terrestrial subsurface.</title>
        <authorList>
            <person name="Probst A.J."/>
            <person name="Ladd B."/>
            <person name="Jarett J.K."/>
            <person name="Geller-Mcgrath D.E."/>
            <person name="Sieber C.M.K."/>
            <person name="Emerson J.B."/>
            <person name="Anantharaman K."/>
            <person name="Thomas B.C."/>
            <person name="Malmstrom R."/>
            <person name="Stieglmeier M."/>
            <person name="Klingl A."/>
            <person name="Woyke T."/>
            <person name="Ryan C.M."/>
            <person name="Banfield J.F."/>
        </authorList>
    </citation>
    <scope>NUCLEOTIDE SEQUENCE [LARGE SCALE GENOMIC DNA]</scope>
</reference>
<evidence type="ECO:0000256" key="2">
    <source>
        <dbReference type="ARBA" id="ARBA00005551"/>
    </source>
</evidence>
<dbReference type="GO" id="GO:0006813">
    <property type="term" value="P:potassium ion transport"/>
    <property type="evidence" value="ECO:0007669"/>
    <property type="project" value="InterPro"/>
</dbReference>
<dbReference type="Proteomes" id="UP000228568">
    <property type="component" value="Unassembled WGS sequence"/>
</dbReference>
<comment type="caution">
    <text evidence="10">The sequence shown here is derived from an EMBL/GenBank/DDBJ whole genome shotgun (WGS) entry which is preliminary data.</text>
</comment>
<dbReference type="InterPro" id="IPR038770">
    <property type="entry name" value="Na+/solute_symporter_sf"/>
</dbReference>
<evidence type="ECO:0000313" key="11">
    <source>
        <dbReference type="Proteomes" id="UP000228568"/>
    </source>
</evidence>
<feature type="transmembrane region" description="Helical" evidence="7">
    <location>
        <begin position="217"/>
        <end position="237"/>
    </location>
</feature>
<evidence type="ECO:0000256" key="3">
    <source>
        <dbReference type="ARBA" id="ARBA00022448"/>
    </source>
</evidence>
<dbReference type="Gene3D" id="1.20.1530.20">
    <property type="match status" value="1"/>
</dbReference>
<gene>
    <name evidence="10" type="ORF">COX81_00970</name>
</gene>
<feature type="transmembrane region" description="Helical" evidence="7">
    <location>
        <begin position="350"/>
        <end position="375"/>
    </location>
</feature>
<feature type="transmembrane region" description="Helical" evidence="7">
    <location>
        <begin position="243"/>
        <end position="260"/>
    </location>
</feature>
<dbReference type="SUPFAM" id="SSF51735">
    <property type="entry name" value="NAD(P)-binding Rossmann-fold domains"/>
    <property type="match status" value="1"/>
</dbReference>
<dbReference type="Gene3D" id="3.40.50.720">
    <property type="entry name" value="NAD(P)-binding Rossmann-like Domain"/>
    <property type="match status" value="1"/>
</dbReference>
<dbReference type="InterPro" id="IPR006153">
    <property type="entry name" value="Cation/H_exchanger_TM"/>
</dbReference>
<keyword evidence="6 7" id="KW-0472">Membrane</keyword>
<sequence>MTTMENIFLQISIVLGVTVSIAFVMRMLRQPLIVGYIVAGLIAGPLFLDVIHGGDDLFEAFAQFGIVLLLFVVGLSLNFQYIRRVGKAVLICGLTQFFITVLVGLGLMHLMNFSFISSLFVAIAISFSSTIVVIKLLSEKEDLESMYGKFVIGLLIVQDLIAIIVMIFLNTAYIGSSVWYETLVIIFGKGLLLSWVVFLLAKFVLPLLVEKVAKSSEFLFVFTIAWCFGVASLVYWSGFSIEIGAIIAGVSLGASQYQQLISSRIRPLRDFFIVLFFIVLGSELQLADITIALKPALILSIFILVVDPFILYFVMRKLRYTRRNSFLAGITAAQISEFGFILTFKGQEVGLLYGSELAILAITALVTITISSYLIEYNEQIYQSISPFIKKFGKKEKEDKEEKKKIYDVWVFGYHRIGWKICEALKEKGVSFAVVDFNPDIIDRLKHRGINCYFGDAADVEFLEGLSLEKSKMVISTIPEPDDQLTLVKHIRKMTKKTLIIANLYHNTFLDDLYEAGTDYVMMPHLLGGRWISDILKNYAWTSQTLKDLKKEQRREMKLRFTVGTYEQ</sequence>
<evidence type="ECO:0000256" key="5">
    <source>
        <dbReference type="ARBA" id="ARBA00022989"/>
    </source>
</evidence>
<proteinExistence type="inferred from homology"/>
<dbReference type="PANTHER" id="PTHR42751">
    <property type="entry name" value="SODIUM/HYDROGEN EXCHANGER FAMILY/TRKA DOMAIN PROTEIN"/>
    <property type="match status" value="1"/>
</dbReference>
<feature type="domain" description="Cation/H+ exchanger transmembrane" evidence="8">
    <location>
        <begin position="17"/>
        <end position="371"/>
    </location>
</feature>
<evidence type="ECO:0000256" key="1">
    <source>
        <dbReference type="ARBA" id="ARBA00004141"/>
    </source>
</evidence>
<comment type="subcellular location">
    <subcellularLocation>
        <location evidence="1">Membrane</location>
        <topology evidence="1">Multi-pass membrane protein</topology>
    </subcellularLocation>
</comment>
<evidence type="ECO:0000256" key="4">
    <source>
        <dbReference type="ARBA" id="ARBA00022692"/>
    </source>
</evidence>
<dbReference type="GO" id="GO:1902600">
    <property type="term" value="P:proton transmembrane transport"/>
    <property type="evidence" value="ECO:0007669"/>
    <property type="project" value="InterPro"/>
</dbReference>
<organism evidence="10 11">
    <name type="scientific">Candidatus Magasanikbacteria bacterium CG_4_10_14_0_2_um_filter_37_12</name>
    <dbReference type="NCBI Taxonomy" id="1974637"/>
    <lineage>
        <taxon>Bacteria</taxon>
        <taxon>Candidatus Magasanikiibacteriota</taxon>
    </lineage>
</organism>
<feature type="transmembrane region" description="Helical" evidence="7">
    <location>
        <begin position="326"/>
        <end position="344"/>
    </location>
</feature>
<evidence type="ECO:0000259" key="8">
    <source>
        <dbReference type="Pfam" id="PF00999"/>
    </source>
</evidence>
<evidence type="ECO:0000256" key="6">
    <source>
        <dbReference type="ARBA" id="ARBA00023136"/>
    </source>
</evidence>
<dbReference type="Pfam" id="PF02254">
    <property type="entry name" value="TrkA_N"/>
    <property type="match status" value="1"/>
</dbReference>
<accession>A0A2M7V973</accession>
<dbReference type="InterPro" id="IPR003148">
    <property type="entry name" value="RCK_N"/>
</dbReference>